<evidence type="ECO:0000313" key="2">
    <source>
        <dbReference type="EMBL" id="ETO06569.1"/>
    </source>
</evidence>
<feature type="region of interest" description="Disordered" evidence="1">
    <location>
        <begin position="102"/>
        <end position="126"/>
    </location>
</feature>
<dbReference type="EMBL" id="ASPP01027012">
    <property type="protein sequence ID" value="ETO06569.1"/>
    <property type="molecule type" value="Genomic_DNA"/>
</dbReference>
<gene>
    <name evidence="2" type="ORF">RFI_30824</name>
</gene>
<name>X6LY72_RETFI</name>
<dbReference type="Proteomes" id="UP000023152">
    <property type="component" value="Unassembled WGS sequence"/>
</dbReference>
<evidence type="ECO:0000256" key="1">
    <source>
        <dbReference type="SAM" id="MobiDB-lite"/>
    </source>
</evidence>
<organism evidence="2 3">
    <name type="scientific">Reticulomyxa filosa</name>
    <dbReference type="NCBI Taxonomy" id="46433"/>
    <lineage>
        <taxon>Eukaryota</taxon>
        <taxon>Sar</taxon>
        <taxon>Rhizaria</taxon>
        <taxon>Retaria</taxon>
        <taxon>Foraminifera</taxon>
        <taxon>Monothalamids</taxon>
        <taxon>Reticulomyxidae</taxon>
        <taxon>Reticulomyxa</taxon>
    </lineage>
</organism>
<protein>
    <submittedName>
        <fullName evidence="2">Uncharacterized protein</fullName>
    </submittedName>
</protein>
<comment type="caution">
    <text evidence="2">The sequence shown here is derived from an EMBL/GenBank/DDBJ whole genome shotgun (WGS) entry which is preliminary data.</text>
</comment>
<accession>X6LY72</accession>
<proteinExistence type="predicted"/>
<dbReference type="AlphaFoldDB" id="X6LY72"/>
<feature type="compositionally biased region" description="Basic and acidic residues" evidence="1">
    <location>
        <begin position="107"/>
        <end position="119"/>
    </location>
</feature>
<sequence>MPRMDKLNKKKIKMINKELRHWKIMDIKYKKLNDSIRCCQDIESQWYQNSMVKAEIRVVNRLVIYYHCLIICKVQEQAIIRLIMTMQTKEQSIEIKPINRRNLKRSKPGDDNIENERMQSNRNKRQILQRGSMIVPNLSEKKEEEESKKTIKDYFCNIGFTNVNGKELVSQISILKFIGLKERVFVKKLKARTQVKIDELQSIAEHFNSKQETKHPFLSTIEADILTQNKDQSEEIKGSIIINSPSICTIKWNTNVEDNQ</sequence>
<keyword evidence="3" id="KW-1185">Reference proteome</keyword>
<reference evidence="2 3" key="1">
    <citation type="journal article" date="2013" name="Curr. Biol.">
        <title>The Genome of the Foraminiferan Reticulomyxa filosa.</title>
        <authorList>
            <person name="Glockner G."/>
            <person name="Hulsmann N."/>
            <person name="Schleicher M."/>
            <person name="Noegel A.A."/>
            <person name="Eichinger L."/>
            <person name="Gallinger C."/>
            <person name="Pawlowski J."/>
            <person name="Sierra R."/>
            <person name="Euteneuer U."/>
            <person name="Pillet L."/>
            <person name="Moustafa A."/>
            <person name="Platzer M."/>
            <person name="Groth M."/>
            <person name="Szafranski K."/>
            <person name="Schliwa M."/>
        </authorList>
    </citation>
    <scope>NUCLEOTIDE SEQUENCE [LARGE SCALE GENOMIC DNA]</scope>
</reference>
<evidence type="ECO:0000313" key="3">
    <source>
        <dbReference type="Proteomes" id="UP000023152"/>
    </source>
</evidence>